<protein>
    <submittedName>
        <fullName evidence="1">N-acetyltransferase</fullName>
    </submittedName>
</protein>
<dbReference type="AlphaFoldDB" id="A0A9D9HAM7"/>
<accession>A0A9D9HAM7</accession>
<organism evidence="1 2">
    <name type="scientific">Candidatus Aphodenecus pullistercoris</name>
    <dbReference type="NCBI Taxonomy" id="2840669"/>
    <lineage>
        <taxon>Bacteria</taxon>
        <taxon>Pseudomonadati</taxon>
        <taxon>Spirochaetota</taxon>
        <taxon>Spirochaetia</taxon>
        <taxon>Spirochaetales</taxon>
        <taxon>Candidatus Aphodenecus</taxon>
    </lineage>
</organism>
<reference evidence="1" key="1">
    <citation type="submission" date="2020-10" db="EMBL/GenBank/DDBJ databases">
        <authorList>
            <person name="Gilroy R."/>
        </authorList>
    </citation>
    <scope>NUCLEOTIDE SEQUENCE</scope>
    <source>
        <strain evidence="1">11167</strain>
    </source>
</reference>
<evidence type="ECO:0000313" key="1">
    <source>
        <dbReference type="EMBL" id="MBO8442517.1"/>
    </source>
</evidence>
<dbReference type="Gene3D" id="3.40.630.30">
    <property type="match status" value="1"/>
</dbReference>
<sequence>MQVEKGRIEDIEAIMGVYGKARQLMRKSGNPRQWTGGYPSKEKILEDMGKSRLYVVRDGQGAIHACFVMAVMDDPTYHIIEGGSWSADRPYAVIHRIGQDGTMKGVLHLALALASQEADYIRIDTHEDNAIMRHLLEKEGFRECGTIYVEDGSARLAFDRLTPCGS</sequence>
<dbReference type="InterPro" id="IPR016181">
    <property type="entry name" value="Acyl_CoA_acyltransferase"/>
</dbReference>
<dbReference type="SUPFAM" id="SSF55729">
    <property type="entry name" value="Acyl-CoA N-acyltransferases (Nat)"/>
    <property type="match status" value="1"/>
</dbReference>
<evidence type="ECO:0000313" key="2">
    <source>
        <dbReference type="Proteomes" id="UP000823633"/>
    </source>
</evidence>
<dbReference type="Proteomes" id="UP000823633">
    <property type="component" value="Unassembled WGS sequence"/>
</dbReference>
<name>A0A9D9HAM7_9SPIR</name>
<dbReference type="EMBL" id="JADIMU010000015">
    <property type="protein sequence ID" value="MBO8442517.1"/>
    <property type="molecule type" value="Genomic_DNA"/>
</dbReference>
<proteinExistence type="predicted"/>
<reference evidence="1" key="2">
    <citation type="journal article" date="2021" name="PeerJ">
        <title>Extensive microbial diversity within the chicken gut microbiome revealed by metagenomics and culture.</title>
        <authorList>
            <person name="Gilroy R."/>
            <person name="Ravi A."/>
            <person name="Getino M."/>
            <person name="Pursley I."/>
            <person name="Horton D.L."/>
            <person name="Alikhan N.F."/>
            <person name="Baker D."/>
            <person name="Gharbi K."/>
            <person name="Hall N."/>
            <person name="Watson M."/>
            <person name="Adriaenssens E.M."/>
            <person name="Foster-Nyarko E."/>
            <person name="Jarju S."/>
            <person name="Secka A."/>
            <person name="Antonio M."/>
            <person name="Oren A."/>
            <person name="Chaudhuri R.R."/>
            <person name="La Ragione R."/>
            <person name="Hildebrand F."/>
            <person name="Pallen M.J."/>
        </authorList>
    </citation>
    <scope>NUCLEOTIDE SEQUENCE</scope>
    <source>
        <strain evidence="1">11167</strain>
    </source>
</reference>
<gene>
    <name evidence="1" type="ORF">IAC42_01970</name>
</gene>
<comment type="caution">
    <text evidence="1">The sequence shown here is derived from an EMBL/GenBank/DDBJ whole genome shotgun (WGS) entry which is preliminary data.</text>
</comment>